<reference evidence="11 12" key="2">
    <citation type="submission" date="2017-09" db="EMBL/GenBank/DDBJ databases">
        <title>Bacillus patelloidae sp. nov., isolated from the intestinal tract of a marine limpet.</title>
        <authorList>
            <person name="Liu R."/>
            <person name="Dong C."/>
            <person name="Shao Z."/>
        </authorList>
    </citation>
    <scope>NUCLEOTIDE SEQUENCE [LARGE SCALE GENOMIC DNA]</scope>
    <source>
        <strain evidence="11 12">SA5d-4</strain>
    </source>
</reference>
<dbReference type="Proteomes" id="UP000217083">
    <property type="component" value="Unassembled WGS sequence"/>
</dbReference>
<dbReference type="GO" id="GO:1900376">
    <property type="term" value="P:regulation of secondary metabolite biosynthetic process"/>
    <property type="evidence" value="ECO:0007669"/>
    <property type="project" value="TreeGrafter"/>
</dbReference>
<dbReference type="CDD" id="cd07153">
    <property type="entry name" value="Fur_like"/>
    <property type="match status" value="1"/>
</dbReference>
<dbReference type="AlphaFoldDB" id="A0A263BWZ3"/>
<comment type="caution">
    <text evidence="11">The sequence shown here is derived from an EMBL/GenBank/DDBJ whole genome shotgun (WGS) entry which is preliminary data.</text>
</comment>
<evidence type="ECO:0000256" key="3">
    <source>
        <dbReference type="ARBA" id="ARBA00022490"/>
    </source>
</evidence>
<keyword evidence="6" id="KW-0805">Transcription regulation</keyword>
<dbReference type="PANTHER" id="PTHR33202">
    <property type="entry name" value="ZINC UPTAKE REGULATION PROTEIN"/>
    <property type="match status" value="1"/>
</dbReference>
<evidence type="ECO:0000256" key="1">
    <source>
        <dbReference type="ARBA" id="ARBA00004496"/>
    </source>
</evidence>
<accession>A0A263BWZ3</accession>
<dbReference type="GO" id="GO:0045892">
    <property type="term" value="P:negative regulation of DNA-templated transcription"/>
    <property type="evidence" value="ECO:0007669"/>
    <property type="project" value="TreeGrafter"/>
</dbReference>
<dbReference type="InterPro" id="IPR036388">
    <property type="entry name" value="WH-like_DNA-bd_sf"/>
</dbReference>
<feature type="binding site" evidence="9">
    <location>
        <position position="132"/>
    </location>
    <ligand>
        <name>Zn(2+)</name>
        <dbReference type="ChEBI" id="CHEBI:29105"/>
    </ligand>
</feature>
<comment type="cofactor">
    <cofactor evidence="9">
        <name>Zn(2+)</name>
        <dbReference type="ChEBI" id="CHEBI:29105"/>
    </cofactor>
    <text evidence="9">Binds 1 zinc ion per subunit.</text>
</comment>
<dbReference type="GO" id="GO:0000976">
    <property type="term" value="F:transcription cis-regulatory region binding"/>
    <property type="evidence" value="ECO:0007669"/>
    <property type="project" value="TreeGrafter"/>
</dbReference>
<evidence type="ECO:0000256" key="10">
    <source>
        <dbReference type="PIRSR" id="PIRSR602481-2"/>
    </source>
</evidence>
<dbReference type="InterPro" id="IPR036390">
    <property type="entry name" value="WH_DNA-bd_sf"/>
</dbReference>
<keyword evidence="12" id="KW-1185">Reference proteome</keyword>
<reference evidence="12" key="1">
    <citation type="submission" date="2017-08" db="EMBL/GenBank/DDBJ databases">
        <authorList>
            <person name="Huang Z."/>
        </authorList>
    </citation>
    <scope>NUCLEOTIDE SEQUENCE [LARGE SCALE GENOMIC DNA]</scope>
    <source>
        <strain evidence="12">SA5d-4</strain>
    </source>
</reference>
<evidence type="ECO:0000256" key="2">
    <source>
        <dbReference type="ARBA" id="ARBA00007957"/>
    </source>
</evidence>
<feature type="binding site" evidence="9">
    <location>
        <position position="98"/>
    </location>
    <ligand>
        <name>Zn(2+)</name>
        <dbReference type="ChEBI" id="CHEBI:29105"/>
    </ligand>
</feature>
<evidence type="ECO:0000256" key="4">
    <source>
        <dbReference type="ARBA" id="ARBA00022491"/>
    </source>
</evidence>
<evidence type="ECO:0000256" key="6">
    <source>
        <dbReference type="ARBA" id="ARBA00023015"/>
    </source>
</evidence>
<evidence type="ECO:0000256" key="7">
    <source>
        <dbReference type="ARBA" id="ARBA00023125"/>
    </source>
</evidence>
<protein>
    <submittedName>
        <fullName evidence="11">Transcriptional repressor</fullName>
    </submittedName>
</protein>
<proteinExistence type="inferred from homology"/>
<dbReference type="InterPro" id="IPR043135">
    <property type="entry name" value="Fur_C"/>
</dbReference>
<keyword evidence="8" id="KW-0804">Transcription</keyword>
<keyword evidence="7" id="KW-0238">DNA-binding</keyword>
<evidence type="ECO:0000256" key="9">
    <source>
        <dbReference type="PIRSR" id="PIRSR602481-1"/>
    </source>
</evidence>
<evidence type="ECO:0000313" key="11">
    <source>
        <dbReference type="EMBL" id="OZM57706.1"/>
    </source>
</evidence>
<dbReference type="GO" id="GO:0008270">
    <property type="term" value="F:zinc ion binding"/>
    <property type="evidence" value="ECO:0007669"/>
    <property type="project" value="TreeGrafter"/>
</dbReference>
<dbReference type="Gene3D" id="1.10.10.10">
    <property type="entry name" value="Winged helix-like DNA-binding domain superfamily/Winged helix DNA-binding domain"/>
    <property type="match status" value="1"/>
</dbReference>
<comment type="similarity">
    <text evidence="2">Belongs to the Fur family.</text>
</comment>
<dbReference type="GO" id="GO:0005737">
    <property type="term" value="C:cytoplasm"/>
    <property type="evidence" value="ECO:0007669"/>
    <property type="project" value="UniProtKB-SubCell"/>
</dbReference>
<dbReference type="InterPro" id="IPR002481">
    <property type="entry name" value="FUR"/>
</dbReference>
<keyword evidence="3" id="KW-0963">Cytoplasm</keyword>
<keyword evidence="10" id="KW-0408">Iron</keyword>
<dbReference type="PANTHER" id="PTHR33202:SF1">
    <property type="entry name" value="FERRIC UPTAKE REGULATION PROTEIN"/>
    <property type="match status" value="1"/>
</dbReference>
<evidence type="ECO:0000256" key="5">
    <source>
        <dbReference type="ARBA" id="ARBA00022833"/>
    </source>
</evidence>
<dbReference type="RefSeq" id="WP_094922679.1">
    <property type="nucleotide sequence ID" value="NZ_NPIA01000002.1"/>
</dbReference>
<dbReference type="Pfam" id="PF01475">
    <property type="entry name" value="FUR"/>
    <property type="match status" value="1"/>
</dbReference>
<organism evidence="11 12">
    <name type="scientific">Lottiidibacillus patelloidae</name>
    <dbReference type="NCBI Taxonomy" id="2670334"/>
    <lineage>
        <taxon>Bacteria</taxon>
        <taxon>Bacillati</taxon>
        <taxon>Bacillota</taxon>
        <taxon>Bacilli</taxon>
        <taxon>Bacillales</taxon>
        <taxon>Bacillaceae</taxon>
        <taxon>Lottiidibacillus</taxon>
    </lineage>
</organism>
<comment type="cofactor">
    <cofactor evidence="10">
        <name>Mn(2+)</name>
        <dbReference type="ChEBI" id="CHEBI:29035"/>
    </cofactor>
    <cofactor evidence="10">
        <name>Fe(2+)</name>
        <dbReference type="ChEBI" id="CHEBI:29033"/>
    </cofactor>
    <text evidence="10">Binds 1 Mn(2+) or Fe(2+) ion per subunit.</text>
</comment>
<feature type="binding site" evidence="9">
    <location>
        <position position="135"/>
    </location>
    <ligand>
        <name>Zn(2+)</name>
        <dbReference type="ChEBI" id="CHEBI:29105"/>
    </ligand>
</feature>
<keyword evidence="4" id="KW-0678">Repressor</keyword>
<feature type="binding site" evidence="10">
    <location>
        <position position="124"/>
    </location>
    <ligand>
        <name>Fe cation</name>
        <dbReference type="ChEBI" id="CHEBI:24875"/>
    </ligand>
</feature>
<keyword evidence="5 9" id="KW-0862">Zinc</keyword>
<feature type="binding site" evidence="10">
    <location>
        <position position="89"/>
    </location>
    <ligand>
        <name>Fe cation</name>
        <dbReference type="ChEBI" id="CHEBI:24875"/>
    </ligand>
</feature>
<dbReference type="SUPFAM" id="SSF46785">
    <property type="entry name" value="Winged helix' DNA-binding domain"/>
    <property type="match status" value="1"/>
</dbReference>
<feature type="binding site" evidence="9">
    <location>
        <position position="95"/>
    </location>
    <ligand>
        <name>Zn(2+)</name>
        <dbReference type="ChEBI" id="CHEBI:29105"/>
    </ligand>
</feature>
<comment type="subcellular location">
    <subcellularLocation>
        <location evidence="1">Cytoplasm</location>
    </subcellularLocation>
</comment>
<dbReference type="Gene3D" id="3.30.1490.190">
    <property type="match status" value="1"/>
</dbReference>
<name>A0A263BWZ3_9BACI</name>
<keyword evidence="9" id="KW-0479">Metal-binding</keyword>
<dbReference type="EMBL" id="NPIA01000002">
    <property type="protein sequence ID" value="OZM57706.1"/>
    <property type="molecule type" value="Genomic_DNA"/>
</dbReference>
<gene>
    <name evidence="11" type="ORF">CIB95_04895</name>
</gene>
<dbReference type="GO" id="GO:0003700">
    <property type="term" value="F:DNA-binding transcription factor activity"/>
    <property type="evidence" value="ECO:0007669"/>
    <property type="project" value="InterPro"/>
</dbReference>
<evidence type="ECO:0000256" key="8">
    <source>
        <dbReference type="ARBA" id="ARBA00023163"/>
    </source>
</evidence>
<evidence type="ECO:0000313" key="12">
    <source>
        <dbReference type="Proteomes" id="UP000217083"/>
    </source>
</evidence>
<sequence length="141" mass="16447">MNVEYALEQLKNNGFKLTDKREFILNLFAENKRYMSAKEVMELLKMNIPGLSYDTIYRNLALFTTLNILESTDLEGEKKFRLTCSGSKHHHHLICLSCNKTKHVDECPMTSITLNSDDFEIVDHKFEIYGYCKECQHNSKS</sequence>